<gene>
    <name evidence="14" type="primary">PGAM5</name>
    <name evidence="14" type="ORF">TNCT_510101</name>
</gene>
<dbReference type="Gene3D" id="3.40.50.1240">
    <property type="entry name" value="Phosphoglycerate mutase-like"/>
    <property type="match status" value="1"/>
</dbReference>
<evidence type="ECO:0000256" key="1">
    <source>
        <dbReference type="ARBA" id="ARBA00004294"/>
    </source>
</evidence>
<dbReference type="AlphaFoldDB" id="A0A8X6KSA7"/>
<comment type="subunit">
    <text evidence="7">Interacts with Pk92B/ASK1.</text>
</comment>
<comment type="subcellular location">
    <subcellularLocation>
        <location evidence="1">Mitochondrion outer membrane</location>
    </subcellularLocation>
</comment>
<keyword evidence="13" id="KW-0732">Signal</keyword>
<evidence type="ECO:0000256" key="9">
    <source>
        <dbReference type="ARBA" id="ARBA00040722"/>
    </source>
</evidence>
<evidence type="ECO:0000256" key="10">
    <source>
        <dbReference type="ARBA" id="ARBA00042520"/>
    </source>
</evidence>
<dbReference type="PANTHER" id="PTHR20935:SF0">
    <property type="entry name" value="SERINE_THREONINE-PROTEIN PHOSPHATASE PGAM5, MITOCHONDRIAL"/>
    <property type="match status" value="1"/>
</dbReference>
<dbReference type="InterPro" id="IPR029033">
    <property type="entry name" value="His_PPase_superfam"/>
</dbReference>
<evidence type="ECO:0000313" key="15">
    <source>
        <dbReference type="Proteomes" id="UP000887116"/>
    </source>
</evidence>
<dbReference type="InterPro" id="IPR013078">
    <property type="entry name" value="His_Pase_superF_clade-1"/>
</dbReference>
<keyword evidence="4" id="KW-1000">Mitochondrion outer membrane</keyword>
<evidence type="ECO:0000256" key="6">
    <source>
        <dbReference type="ARBA" id="ARBA00037234"/>
    </source>
</evidence>
<reference evidence="14" key="1">
    <citation type="submission" date="2020-07" db="EMBL/GenBank/DDBJ databases">
        <title>Multicomponent nature underlies the extraordinary mechanical properties of spider dragline silk.</title>
        <authorList>
            <person name="Kono N."/>
            <person name="Nakamura H."/>
            <person name="Mori M."/>
            <person name="Yoshida Y."/>
            <person name="Ohtoshi R."/>
            <person name="Malay A.D."/>
            <person name="Moran D.A.P."/>
            <person name="Tomita M."/>
            <person name="Numata K."/>
            <person name="Arakawa K."/>
        </authorList>
    </citation>
    <scope>NUCLEOTIDE SEQUENCE</scope>
</reference>
<dbReference type="GO" id="GO:0005741">
    <property type="term" value="C:mitochondrial outer membrane"/>
    <property type="evidence" value="ECO:0007669"/>
    <property type="project" value="UniProtKB-SubCell"/>
</dbReference>
<comment type="catalytic activity">
    <reaction evidence="11">
        <text>O-phospho-L-seryl-[protein] + H2O = L-seryl-[protein] + phosphate</text>
        <dbReference type="Rhea" id="RHEA:20629"/>
        <dbReference type="Rhea" id="RHEA-COMP:9863"/>
        <dbReference type="Rhea" id="RHEA-COMP:11604"/>
        <dbReference type="ChEBI" id="CHEBI:15377"/>
        <dbReference type="ChEBI" id="CHEBI:29999"/>
        <dbReference type="ChEBI" id="CHEBI:43474"/>
        <dbReference type="ChEBI" id="CHEBI:83421"/>
        <dbReference type="EC" id="3.1.3.16"/>
    </reaction>
</comment>
<keyword evidence="4" id="KW-0472">Membrane</keyword>
<dbReference type="Pfam" id="PF00300">
    <property type="entry name" value="His_Phos_1"/>
    <property type="match status" value="2"/>
</dbReference>
<dbReference type="SUPFAM" id="SSF53254">
    <property type="entry name" value="Phosphoglycerate mutase-like"/>
    <property type="match status" value="1"/>
</dbReference>
<dbReference type="GO" id="GO:0004722">
    <property type="term" value="F:protein serine/threonine phosphatase activity"/>
    <property type="evidence" value="ECO:0007669"/>
    <property type="project" value="UniProtKB-EC"/>
</dbReference>
<dbReference type="GO" id="GO:0090141">
    <property type="term" value="P:positive regulation of mitochondrial fission"/>
    <property type="evidence" value="ECO:0007669"/>
    <property type="project" value="TreeGrafter"/>
</dbReference>
<comment type="catalytic activity">
    <reaction evidence="12">
        <text>O-phospho-L-threonyl-[protein] + H2O = L-threonyl-[protein] + phosphate</text>
        <dbReference type="Rhea" id="RHEA:47004"/>
        <dbReference type="Rhea" id="RHEA-COMP:11060"/>
        <dbReference type="Rhea" id="RHEA-COMP:11605"/>
        <dbReference type="ChEBI" id="CHEBI:15377"/>
        <dbReference type="ChEBI" id="CHEBI:30013"/>
        <dbReference type="ChEBI" id="CHEBI:43474"/>
        <dbReference type="ChEBI" id="CHEBI:61977"/>
        <dbReference type="EC" id="3.1.3.16"/>
    </reaction>
</comment>
<evidence type="ECO:0000256" key="13">
    <source>
        <dbReference type="SAM" id="SignalP"/>
    </source>
</evidence>
<evidence type="ECO:0000256" key="12">
    <source>
        <dbReference type="ARBA" id="ARBA00048336"/>
    </source>
</evidence>
<dbReference type="PROSITE" id="PS51257">
    <property type="entry name" value="PROKAR_LIPOPROTEIN"/>
    <property type="match status" value="1"/>
</dbReference>
<dbReference type="PANTHER" id="PTHR20935">
    <property type="entry name" value="PHOSPHOGLYCERATE MUTASE-RELATED"/>
    <property type="match status" value="1"/>
</dbReference>
<sequence>MVFKLFSKLLGAFSAGTAVACALKCAISEENPLQAATSIIQQSLVKWNDNWDRRDVLSLIKPDKKKKVSDKEMEEKKAELKPTATRNIFLIRHGRYYSNEGVDEKRILTTFGLVQANLVGQRLKDLNLDFSKITHSTMTRAKETSKEIEKYFPDVTVESSDLLREGFPIETEPPLNIDQKIIHEDGPRIEAAFRKYFHRANASQETDSYEIIVCHGNVIRYCLLRALQVPPEFWNNFVLFHCSISRVSIDPEGYVLVHSAGDIGFMPHDLMTFK</sequence>
<dbReference type="InterPro" id="IPR051021">
    <property type="entry name" value="Mito_Ser/Thr_phosphatase"/>
</dbReference>
<dbReference type="OrthoDB" id="2118094at2759"/>
<organism evidence="14 15">
    <name type="scientific">Trichonephila clavata</name>
    <name type="common">Joro spider</name>
    <name type="synonym">Nephila clavata</name>
    <dbReference type="NCBI Taxonomy" id="2740835"/>
    <lineage>
        <taxon>Eukaryota</taxon>
        <taxon>Metazoa</taxon>
        <taxon>Ecdysozoa</taxon>
        <taxon>Arthropoda</taxon>
        <taxon>Chelicerata</taxon>
        <taxon>Arachnida</taxon>
        <taxon>Araneae</taxon>
        <taxon>Araneomorphae</taxon>
        <taxon>Entelegynae</taxon>
        <taxon>Araneoidea</taxon>
        <taxon>Nephilidae</taxon>
        <taxon>Trichonephila</taxon>
    </lineage>
</organism>
<feature type="chain" id="PRO_5036497674" description="Serine/threonine-protein phosphatase PGAM5, mitochondrial" evidence="13">
    <location>
        <begin position="23"/>
        <end position="274"/>
    </location>
</feature>
<comment type="similarity">
    <text evidence="2">Belongs to the phosphoglycerate mutase family. BPG-dependent PGAM subfamily.</text>
</comment>
<protein>
    <recommendedName>
        <fullName evidence="8">Serine/threonine-protein phosphatase PGAM5, mitochondrial</fullName>
        <ecNumber evidence="3">3.1.3.16</ecNumber>
    </recommendedName>
    <alternativeName>
        <fullName evidence="10">Phosphoglycerate mutase family member 5 homolog</fullName>
    </alternativeName>
    <alternativeName>
        <fullName evidence="9">Serine/threonine-protein phosphatase Pgam5, mitochondrial</fullName>
    </alternativeName>
</protein>
<name>A0A8X6KSA7_TRICU</name>
<accession>A0A8X6KSA7</accession>
<keyword evidence="15" id="KW-1185">Reference proteome</keyword>
<evidence type="ECO:0000256" key="11">
    <source>
        <dbReference type="ARBA" id="ARBA00047761"/>
    </source>
</evidence>
<feature type="signal peptide" evidence="13">
    <location>
        <begin position="1"/>
        <end position="22"/>
    </location>
</feature>
<comment type="caution">
    <text evidence="14">The sequence shown here is derived from an EMBL/GenBank/DDBJ whole genome shotgun (WGS) entry which is preliminary data.</text>
</comment>
<dbReference type="EC" id="3.1.3.16" evidence="3"/>
<keyword evidence="5" id="KW-0378">Hydrolase</keyword>
<evidence type="ECO:0000256" key="7">
    <source>
        <dbReference type="ARBA" id="ARBA00038605"/>
    </source>
</evidence>
<evidence type="ECO:0000256" key="3">
    <source>
        <dbReference type="ARBA" id="ARBA00013081"/>
    </source>
</evidence>
<dbReference type="EMBL" id="BMAO01002980">
    <property type="protein sequence ID" value="GFQ84800.1"/>
    <property type="molecule type" value="Genomic_DNA"/>
</dbReference>
<evidence type="ECO:0000256" key="2">
    <source>
        <dbReference type="ARBA" id="ARBA00006717"/>
    </source>
</evidence>
<dbReference type="SMART" id="SM00855">
    <property type="entry name" value="PGAM"/>
    <property type="match status" value="1"/>
</dbReference>
<evidence type="ECO:0000256" key="8">
    <source>
        <dbReference type="ARBA" id="ARBA00039765"/>
    </source>
</evidence>
<comment type="function">
    <text evidence="6">Displays phosphatase activity for serine/threonine residues, and dephosphorylates and activates Pk92B kinase. Has apparently no phosphoglycerate mutase activity.</text>
</comment>
<evidence type="ECO:0000313" key="14">
    <source>
        <dbReference type="EMBL" id="GFQ84800.1"/>
    </source>
</evidence>
<keyword evidence="4" id="KW-0496">Mitochondrion</keyword>
<evidence type="ECO:0000256" key="5">
    <source>
        <dbReference type="ARBA" id="ARBA00022801"/>
    </source>
</evidence>
<dbReference type="Proteomes" id="UP000887116">
    <property type="component" value="Unassembled WGS sequence"/>
</dbReference>
<proteinExistence type="inferred from homology"/>
<dbReference type="CDD" id="cd07067">
    <property type="entry name" value="HP_PGM_like"/>
    <property type="match status" value="1"/>
</dbReference>
<evidence type="ECO:0000256" key="4">
    <source>
        <dbReference type="ARBA" id="ARBA00022787"/>
    </source>
</evidence>